<accession>I3VWU2</accession>
<name>I3VWU2_THESW</name>
<protein>
    <submittedName>
        <fullName evidence="2">Uncharacterized protein</fullName>
    </submittedName>
</protein>
<evidence type="ECO:0000256" key="1">
    <source>
        <dbReference type="SAM" id="Phobius"/>
    </source>
</evidence>
<feature type="transmembrane region" description="Helical" evidence="1">
    <location>
        <begin position="5"/>
        <end position="24"/>
    </location>
</feature>
<organism evidence="2 3">
    <name type="scientific">Thermoanaerobacterium saccharolyticum (strain DSM 8691 / JW/SL-YS485)</name>
    <dbReference type="NCBI Taxonomy" id="1094508"/>
    <lineage>
        <taxon>Bacteria</taxon>
        <taxon>Bacillati</taxon>
        <taxon>Bacillota</taxon>
        <taxon>Clostridia</taxon>
        <taxon>Thermoanaerobacterales</taxon>
        <taxon>Thermoanaerobacteraceae</taxon>
        <taxon>Thermoanaerobacterium</taxon>
    </lineage>
</organism>
<feature type="transmembrane region" description="Helical" evidence="1">
    <location>
        <begin position="36"/>
        <end position="59"/>
    </location>
</feature>
<sequence>MIKKFYIISMYFYLLISALIIKRIDLVLSQSFNIRTAFLSMSLIYFVFGILIGFSKLLYKPINDSKLKFDIWNFIPLMLPSAMIYILSFNGILNRNIISSNVIALLTILSGYSISSSLYWK</sequence>
<proteinExistence type="predicted"/>
<dbReference type="RefSeq" id="WP_014758838.1">
    <property type="nucleotide sequence ID" value="NC_017992.1"/>
</dbReference>
<feature type="transmembrane region" description="Helical" evidence="1">
    <location>
        <begin position="71"/>
        <end position="92"/>
    </location>
</feature>
<keyword evidence="3" id="KW-1185">Reference proteome</keyword>
<dbReference type="STRING" id="1094508.Tsac_1983"/>
<dbReference type="PATRIC" id="fig|1094508.3.peg.2008"/>
<dbReference type="BioCyc" id="TSAC1094508:GLMA-2009-MONOMER"/>
<dbReference type="KEGG" id="tsh:Tsac_1983"/>
<evidence type="ECO:0000313" key="2">
    <source>
        <dbReference type="EMBL" id="AFK86987.1"/>
    </source>
</evidence>
<keyword evidence="1" id="KW-0472">Membrane</keyword>
<feature type="transmembrane region" description="Helical" evidence="1">
    <location>
        <begin position="98"/>
        <end position="120"/>
    </location>
</feature>
<keyword evidence="1" id="KW-0812">Transmembrane</keyword>
<dbReference type="Proteomes" id="UP000006178">
    <property type="component" value="Chromosome"/>
</dbReference>
<dbReference type="AlphaFoldDB" id="I3VWU2"/>
<dbReference type="EMBL" id="CP003184">
    <property type="protein sequence ID" value="AFK86987.1"/>
    <property type="molecule type" value="Genomic_DNA"/>
</dbReference>
<evidence type="ECO:0000313" key="3">
    <source>
        <dbReference type="Proteomes" id="UP000006178"/>
    </source>
</evidence>
<keyword evidence="1" id="KW-1133">Transmembrane helix</keyword>
<reference evidence="2 3" key="1">
    <citation type="journal article" date="2014" name="Appl. Environ. Microbiol.">
        <title>Profile of Secreted Hydrolases, Associated Proteins, and SlpA in Thermoanaerobacterium saccharolyticum during the Degradation of Hemicellulose.</title>
        <authorList>
            <person name="Currie D.H."/>
            <person name="Guss A.M."/>
            <person name="Herring C.D."/>
            <person name="Giannone R.J."/>
            <person name="Johnson C.M."/>
            <person name="Lankford P.K."/>
            <person name="Brown S.D."/>
            <person name="Hettich R.L."/>
            <person name="Lynd L.R."/>
        </authorList>
    </citation>
    <scope>NUCLEOTIDE SEQUENCE [LARGE SCALE GENOMIC DNA]</scope>
    <source>
        <strain evidence="3">DSM 8691 / JW/SL-YS485</strain>
    </source>
</reference>
<gene>
    <name evidence="2" type="ordered locus">Tsac_1983</name>
</gene>